<gene>
    <name evidence="7" type="primary">106095145</name>
</gene>
<dbReference type="Gene3D" id="2.40.70.10">
    <property type="entry name" value="Acid Proteases"/>
    <property type="match status" value="1"/>
</dbReference>
<proteinExistence type="predicted"/>
<dbReference type="PANTHER" id="PTHR37984:SF5">
    <property type="entry name" value="PROTEIN NYNRIN-LIKE"/>
    <property type="match status" value="1"/>
</dbReference>
<sequence length="562" mass="63278">MATSSLTVLQTSGVPEFNDNINWQVWKEQLEIHFGEIKCEDDSGKKTTLLKSIGSQTYSVLRSICDPDLPVSKTFDELCKILDDHFTPPTIIFRERKSFHSAAKKDEETISQWYARVKKLALQCKFGSHLDAMVLDQFVIGLPTKLFEKLCEEDETITVEHALRKALIMESKLASDSSCDNNINFVKHRSNNKKNRPNGNNKFGYKNDYGEGRRMSKHSGGGRDGFGNGGRENASSRDSNISDGKKRVPCSHCGWKNHSSSSCKFKESRCFACKQIGHLASVCRNKRSVNCIENNNLSYVDDVDNNIFDVSIFNLDSKVNTEVYSLLVVVDGVMLQAACDTGAPCVLIPHSFYRQNYGNRPLEKCSIPYVNYSGDKIPIIGEYVAEIQYKSITKRIKVVVTATNSPPLLGRSFLRAFEFDLVPKNMIKNEVCAIQNNNLSLMIDQIKNEFSQVFSDGLGTYKGEPISLDLAENAKPIFFKPRPIPFAWKSRVEEKLHAMVKDGILEQGTQNEADGLSRIPQFSGTSETNECNFINLIETRNEMELNFKDIARETGRDPILSM</sequence>
<reference evidence="7" key="1">
    <citation type="submission" date="2020-05" db="UniProtKB">
        <authorList>
            <consortium name="EnsemblMetazoa"/>
        </authorList>
    </citation>
    <scope>IDENTIFICATION</scope>
    <source>
        <strain evidence="7">USDA</strain>
    </source>
</reference>
<dbReference type="PANTHER" id="PTHR37984">
    <property type="entry name" value="PROTEIN CBG26694"/>
    <property type="match status" value="1"/>
</dbReference>
<keyword evidence="4" id="KW-0255">Endonuclease</keyword>
<dbReference type="Gene3D" id="4.10.60.10">
    <property type="entry name" value="Zinc finger, CCHC-type"/>
    <property type="match status" value="1"/>
</dbReference>
<dbReference type="SMART" id="SM00343">
    <property type="entry name" value="ZnF_C2HC"/>
    <property type="match status" value="2"/>
</dbReference>
<dbReference type="InterPro" id="IPR021109">
    <property type="entry name" value="Peptidase_aspartic_dom_sf"/>
</dbReference>
<evidence type="ECO:0000259" key="6">
    <source>
        <dbReference type="SMART" id="SM00343"/>
    </source>
</evidence>
<keyword evidence="8" id="KW-1185">Reference proteome</keyword>
<keyword evidence="4" id="KW-0378">Hydrolase</keyword>
<dbReference type="GO" id="GO:0008270">
    <property type="term" value="F:zinc ion binding"/>
    <property type="evidence" value="ECO:0007669"/>
    <property type="project" value="InterPro"/>
</dbReference>
<dbReference type="VEuPathDB" id="VectorBase:SCAU002134"/>
<dbReference type="InterPro" id="IPR001878">
    <property type="entry name" value="Znf_CCHC"/>
</dbReference>
<dbReference type="Proteomes" id="UP000095300">
    <property type="component" value="Unassembled WGS sequence"/>
</dbReference>
<organism evidence="7 8">
    <name type="scientific">Stomoxys calcitrans</name>
    <name type="common">Stable fly</name>
    <name type="synonym">Conops calcitrans</name>
    <dbReference type="NCBI Taxonomy" id="35570"/>
    <lineage>
        <taxon>Eukaryota</taxon>
        <taxon>Metazoa</taxon>
        <taxon>Ecdysozoa</taxon>
        <taxon>Arthropoda</taxon>
        <taxon>Hexapoda</taxon>
        <taxon>Insecta</taxon>
        <taxon>Pterygota</taxon>
        <taxon>Neoptera</taxon>
        <taxon>Endopterygota</taxon>
        <taxon>Diptera</taxon>
        <taxon>Brachycera</taxon>
        <taxon>Muscomorpha</taxon>
        <taxon>Muscoidea</taxon>
        <taxon>Muscidae</taxon>
        <taxon>Stomoxys</taxon>
    </lineage>
</organism>
<evidence type="ECO:0000256" key="5">
    <source>
        <dbReference type="SAM" id="MobiDB-lite"/>
    </source>
</evidence>
<dbReference type="AlphaFoldDB" id="A0A1I8NUH0"/>
<dbReference type="EnsemblMetazoa" id="SCAU002134-RA">
    <property type="protein sequence ID" value="SCAU002134-PA"/>
    <property type="gene ID" value="SCAU002134"/>
</dbReference>
<dbReference type="OrthoDB" id="7960540at2759"/>
<accession>A0A1I8NUH0</accession>
<feature type="domain" description="CCHC-type" evidence="6">
    <location>
        <begin position="249"/>
        <end position="265"/>
    </location>
</feature>
<evidence type="ECO:0000256" key="4">
    <source>
        <dbReference type="ARBA" id="ARBA00022759"/>
    </source>
</evidence>
<dbReference type="GO" id="GO:0004519">
    <property type="term" value="F:endonuclease activity"/>
    <property type="evidence" value="ECO:0007669"/>
    <property type="project" value="UniProtKB-KW"/>
</dbReference>
<keyword evidence="1" id="KW-0808">Transferase</keyword>
<dbReference type="STRING" id="35570.A0A1I8NUH0"/>
<dbReference type="InterPro" id="IPR050951">
    <property type="entry name" value="Retrovirus_Pol_polyprotein"/>
</dbReference>
<evidence type="ECO:0000313" key="7">
    <source>
        <dbReference type="EnsemblMetazoa" id="SCAU002134-PA"/>
    </source>
</evidence>
<dbReference type="SUPFAM" id="SSF50630">
    <property type="entry name" value="Acid proteases"/>
    <property type="match status" value="1"/>
</dbReference>
<dbReference type="SUPFAM" id="SSF57756">
    <property type="entry name" value="Retrovirus zinc finger-like domains"/>
    <property type="match status" value="1"/>
</dbReference>
<dbReference type="GO" id="GO:0016779">
    <property type="term" value="F:nucleotidyltransferase activity"/>
    <property type="evidence" value="ECO:0007669"/>
    <property type="project" value="UniProtKB-KW"/>
</dbReference>
<name>A0A1I8NUH0_STOCA</name>
<keyword evidence="2" id="KW-0548">Nucleotidyltransferase</keyword>
<feature type="domain" description="CCHC-type" evidence="6">
    <location>
        <begin position="269"/>
        <end position="285"/>
    </location>
</feature>
<keyword evidence="3" id="KW-0540">Nuclease</keyword>
<evidence type="ECO:0000256" key="2">
    <source>
        <dbReference type="ARBA" id="ARBA00022695"/>
    </source>
</evidence>
<evidence type="ECO:0000256" key="3">
    <source>
        <dbReference type="ARBA" id="ARBA00022722"/>
    </source>
</evidence>
<dbReference type="GO" id="GO:0003676">
    <property type="term" value="F:nucleic acid binding"/>
    <property type="evidence" value="ECO:0007669"/>
    <property type="project" value="InterPro"/>
</dbReference>
<dbReference type="InterPro" id="IPR036875">
    <property type="entry name" value="Znf_CCHC_sf"/>
</dbReference>
<protein>
    <recommendedName>
        <fullName evidence="6">CCHC-type domain-containing protein</fullName>
    </recommendedName>
</protein>
<feature type="region of interest" description="Disordered" evidence="5">
    <location>
        <begin position="188"/>
        <end position="247"/>
    </location>
</feature>
<evidence type="ECO:0000313" key="8">
    <source>
        <dbReference type="Proteomes" id="UP000095300"/>
    </source>
</evidence>
<evidence type="ECO:0000256" key="1">
    <source>
        <dbReference type="ARBA" id="ARBA00022679"/>
    </source>
</evidence>